<keyword evidence="3" id="KW-0812">Transmembrane</keyword>
<sequence>MPAEVYKSEISERWRLTPAFKVYFVDGTVTNREIVVRFNADMSDGMPWKFTPFKERVKPRESAFAFYTAENLSSAPITGVSAYNVTPM</sequence>
<dbReference type="PANTHER" id="PTHR21320:SF3">
    <property type="entry name" value="CYTOCHROME C OXIDASE ASSEMBLY PROTEIN COX11, MITOCHONDRIAL-RELATED"/>
    <property type="match status" value="1"/>
</dbReference>
<name>A0AAD5C078_AMBAR</name>
<dbReference type="PANTHER" id="PTHR21320">
    <property type="entry name" value="CYTOCHROME C OXIDASE ASSEMBLY PROTEIN COX11-RELATED"/>
    <property type="match status" value="1"/>
</dbReference>
<evidence type="ECO:0000256" key="1">
    <source>
        <dbReference type="ARBA" id="ARBA00004007"/>
    </source>
</evidence>
<reference evidence="6" key="1">
    <citation type="submission" date="2022-06" db="EMBL/GenBank/DDBJ databases">
        <title>Uncovering the hologenomic basis of an extraordinary plant invasion.</title>
        <authorList>
            <person name="Bieker V.C."/>
            <person name="Martin M.D."/>
            <person name="Gilbert T."/>
            <person name="Hodgins K."/>
            <person name="Battlay P."/>
            <person name="Petersen B."/>
            <person name="Wilson J."/>
        </authorList>
    </citation>
    <scope>NUCLEOTIDE SEQUENCE</scope>
    <source>
        <strain evidence="6">AA19_3_7</strain>
        <tissue evidence="6">Leaf</tissue>
    </source>
</reference>
<dbReference type="GO" id="GO:0005507">
    <property type="term" value="F:copper ion binding"/>
    <property type="evidence" value="ECO:0007669"/>
    <property type="project" value="InterPro"/>
</dbReference>
<dbReference type="InterPro" id="IPR007533">
    <property type="entry name" value="Cyt_c_oxidase_assmbl_CtaG"/>
</dbReference>
<evidence type="ECO:0000256" key="2">
    <source>
        <dbReference type="ARBA" id="ARBA00004243"/>
    </source>
</evidence>
<dbReference type="Gene3D" id="2.60.370.10">
    <property type="entry name" value="Ctag/Cox11"/>
    <property type="match status" value="1"/>
</dbReference>
<organism evidence="6 7">
    <name type="scientific">Ambrosia artemisiifolia</name>
    <name type="common">Common ragweed</name>
    <dbReference type="NCBI Taxonomy" id="4212"/>
    <lineage>
        <taxon>Eukaryota</taxon>
        <taxon>Viridiplantae</taxon>
        <taxon>Streptophyta</taxon>
        <taxon>Embryophyta</taxon>
        <taxon>Tracheophyta</taxon>
        <taxon>Spermatophyta</taxon>
        <taxon>Magnoliopsida</taxon>
        <taxon>eudicotyledons</taxon>
        <taxon>Gunneridae</taxon>
        <taxon>Pentapetalae</taxon>
        <taxon>asterids</taxon>
        <taxon>campanulids</taxon>
        <taxon>Asterales</taxon>
        <taxon>Asteraceae</taxon>
        <taxon>Asteroideae</taxon>
        <taxon>Heliantheae alliance</taxon>
        <taxon>Heliantheae</taxon>
        <taxon>Ambrosia</taxon>
    </lineage>
</organism>
<dbReference type="InterPro" id="IPR023471">
    <property type="entry name" value="CtaG/Cox11_dom_sf"/>
</dbReference>
<proteinExistence type="predicted"/>
<gene>
    <name evidence="6" type="ORF">M8C21_024999</name>
</gene>
<dbReference type="EMBL" id="JAMZMK010010099">
    <property type="protein sequence ID" value="KAI7733008.1"/>
    <property type="molecule type" value="Genomic_DNA"/>
</dbReference>
<feature type="non-terminal residue" evidence="6">
    <location>
        <position position="88"/>
    </location>
</feature>
<comment type="function">
    <text evidence="1">Exerts its effect at some terminal stage of cytochrome c oxidase synthesis, probably by being involved in the insertion of the copper B into subunit I.</text>
</comment>
<evidence type="ECO:0000256" key="5">
    <source>
        <dbReference type="ARBA" id="ARBA00023136"/>
    </source>
</evidence>
<evidence type="ECO:0000256" key="3">
    <source>
        <dbReference type="ARBA" id="ARBA00022692"/>
    </source>
</evidence>
<accession>A0AAD5C078</accession>
<evidence type="ECO:0000313" key="7">
    <source>
        <dbReference type="Proteomes" id="UP001206925"/>
    </source>
</evidence>
<comment type="caution">
    <text evidence="6">The sequence shown here is derived from an EMBL/GenBank/DDBJ whole genome shotgun (WGS) entry which is preliminary data.</text>
</comment>
<dbReference type="Pfam" id="PF04442">
    <property type="entry name" value="CtaG_Cox11"/>
    <property type="match status" value="1"/>
</dbReference>
<comment type="subcellular location">
    <subcellularLocation>
        <location evidence="2">Mitochondrion inner membrane</location>
        <topology evidence="2">Single-pass membrane protein</topology>
        <orientation evidence="2">Intermembrane side</orientation>
    </subcellularLocation>
</comment>
<keyword evidence="5" id="KW-0472">Membrane</keyword>
<dbReference type="SUPFAM" id="SSF110111">
    <property type="entry name" value="Ctag/Cox11"/>
    <property type="match status" value="1"/>
</dbReference>
<evidence type="ECO:0000256" key="4">
    <source>
        <dbReference type="ARBA" id="ARBA00022989"/>
    </source>
</evidence>
<dbReference type="GO" id="GO:0005743">
    <property type="term" value="C:mitochondrial inner membrane"/>
    <property type="evidence" value="ECO:0007669"/>
    <property type="project" value="UniProtKB-SubCell"/>
</dbReference>
<dbReference type="AlphaFoldDB" id="A0AAD5C078"/>
<evidence type="ECO:0000313" key="6">
    <source>
        <dbReference type="EMBL" id="KAI7733008.1"/>
    </source>
</evidence>
<keyword evidence="7" id="KW-1185">Reference proteome</keyword>
<dbReference type="Proteomes" id="UP001206925">
    <property type="component" value="Unassembled WGS sequence"/>
</dbReference>
<keyword evidence="4" id="KW-1133">Transmembrane helix</keyword>
<protein>
    <submittedName>
        <fullName evidence="6">Uncharacterized protein</fullName>
    </submittedName>
</protein>